<dbReference type="InterPro" id="IPR010562">
    <property type="entry name" value="Haemolymph_juvenile_hormone-bd"/>
</dbReference>
<organism evidence="4 5">
    <name type="scientific">Glossina brevipalpis</name>
    <dbReference type="NCBI Taxonomy" id="37001"/>
    <lineage>
        <taxon>Eukaryota</taxon>
        <taxon>Metazoa</taxon>
        <taxon>Ecdysozoa</taxon>
        <taxon>Arthropoda</taxon>
        <taxon>Hexapoda</taxon>
        <taxon>Insecta</taxon>
        <taxon>Pterygota</taxon>
        <taxon>Neoptera</taxon>
        <taxon>Endopterygota</taxon>
        <taxon>Diptera</taxon>
        <taxon>Brachycera</taxon>
        <taxon>Muscomorpha</taxon>
        <taxon>Hippoboscoidea</taxon>
        <taxon>Glossinidae</taxon>
        <taxon>Glossina</taxon>
    </lineage>
</organism>
<comment type="similarity">
    <text evidence="3">Belongs to the TO family.</text>
</comment>
<dbReference type="SMART" id="SM00700">
    <property type="entry name" value="JHBP"/>
    <property type="match status" value="1"/>
</dbReference>
<reference evidence="4" key="2">
    <citation type="submission" date="2020-05" db="UniProtKB">
        <authorList>
            <consortium name="EnsemblMetazoa"/>
        </authorList>
    </citation>
    <scope>IDENTIFICATION</scope>
    <source>
        <strain evidence="4">IAEA</strain>
    </source>
</reference>
<dbReference type="FunFam" id="3.15.10.30:FF:000001">
    <property type="entry name" value="Takeout-like protein 1"/>
    <property type="match status" value="1"/>
</dbReference>
<evidence type="ECO:0000313" key="5">
    <source>
        <dbReference type="Proteomes" id="UP000091820"/>
    </source>
</evidence>
<dbReference type="Pfam" id="PF06585">
    <property type="entry name" value="JHBP"/>
    <property type="match status" value="1"/>
</dbReference>
<dbReference type="EnsemblMetazoa" id="GBRI005950-RA">
    <property type="protein sequence ID" value="GBRI005950-PA"/>
    <property type="gene ID" value="GBRI005950"/>
</dbReference>
<protein>
    <recommendedName>
        <fullName evidence="6">Haemolymph juvenile hormone binding protein</fullName>
    </recommendedName>
</protein>
<keyword evidence="5" id="KW-1185">Reference proteome</keyword>
<keyword evidence="2" id="KW-0090">Biological rhythms</keyword>
<reference evidence="5" key="1">
    <citation type="submission" date="2014-03" db="EMBL/GenBank/DDBJ databases">
        <authorList>
            <person name="Aksoy S."/>
            <person name="Warren W."/>
            <person name="Wilson R.K."/>
        </authorList>
    </citation>
    <scope>NUCLEOTIDE SEQUENCE [LARGE SCALE GENOMIC DNA]</scope>
    <source>
        <strain evidence="5">IAEA</strain>
    </source>
</reference>
<evidence type="ECO:0000313" key="4">
    <source>
        <dbReference type="EnsemblMetazoa" id="GBRI005950-PA"/>
    </source>
</evidence>
<dbReference type="GO" id="GO:0005615">
    <property type="term" value="C:extracellular space"/>
    <property type="evidence" value="ECO:0007669"/>
    <property type="project" value="TreeGrafter"/>
</dbReference>
<dbReference type="AlphaFoldDB" id="A0A1A9W4G4"/>
<evidence type="ECO:0000256" key="2">
    <source>
        <dbReference type="ARBA" id="ARBA00023108"/>
    </source>
</evidence>
<dbReference type="GO" id="GO:0007623">
    <property type="term" value="P:circadian rhythm"/>
    <property type="evidence" value="ECO:0007669"/>
    <property type="project" value="UniProtKB-ARBA"/>
</dbReference>
<evidence type="ECO:0000256" key="1">
    <source>
        <dbReference type="ARBA" id="ARBA00022729"/>
    </source>
</evidence>
<dbReference type="PANTHER" id="PTHR11008:SF32">
    <property type="entry name" value="CIRCADIAN CLOCK-CONTROLLED PROTEIN DAYWAKE-RELATED"/>
    <property type="match status" value="1"/>
</dbReference>
<sequence length="250" mass="28470">MLKISYYLSGFLVLSSINEIFCGVLPSNIPKCKVSDYTCITSSINEVFRLYPKGSPSFGLDDLTRIIVPKISLGGNDQPSNAQLNVNLNNLIFSGVENSKCLNVSGFDPDIKRVQMHFLMPHLKIKADYEINGKILFLTLNGKGPCDMVLKNVNIKLTSNIGLEKKQDHTFAIVKDMKVDFVPQDFHIHFENLFDGNKELTDSVNDVINENWRDIFHVLRDSIRQAFYESLRPFISKILDVLPYDELYKD</sequence>
<dbReference type="STRING" id="37001.A0A1A9W4G4"/>
<dbReference type="VEuPathDB" id="VectorBase:GBRI005950"/>
<dbReference type="Gene3D" id="3.15.10.30">
    <property type="entry name" value="Haemolymph juvenile hormone binding protein"/>
    <property type="match status" value="1"/>
</dbReference>
<name>A0A1A9W4G4_9MUSC</name>
<evidence type="ECO:0008006" key="6">
    <source>
        <dbReference type="Google" id="ProtNLM"/>
    </source>
</evidence>
<keyword evidence="1" id="KW-0732">Signal</keyword>
<dbReference type="InterPro" id="IPR038606">
    <property type="entry name" value="To_sf"/>
</dbReference>
<evidence type="ECO:0000256" key="3">
    <source>
        <dbReference type="ARBA" id="ARBA00060902"/>
    </source>
</evidence>
<dbReference type="Proteomes" id="UP000091820">
    <property type="component" value="Unassembled WGS sequence"/>
</dbReference>
<dbReference type="PANTHER" id="PTHR11008">
    <property type="entry name" value="PROTEIN TAKEOUT-LIKE PROTEIN"/>
    <property type="match status" value="1"/>
</dbReference>
<proteinExistence type="inferred from homology"/>
<accession>A0A1A9W4G4</accession>